<feature type="domain" description="Plasmid replication protein C C-terminal" evidence="2">
    <location>
        <begin position="301"/>
        <end position="399"/>
    </location>
</feature>
<dbReference type="PATRIC" id="fig|1526658.3.peg.4319"/>
<dbReference type="OrthoDB" id="7488837at2"/>
<dbReference type="Pfam" id="PF11800">
    <property type="entry name" value="RP-C_C"/>
    <property type="match status" value="1"/>
</dbReference>
<dbReference type="SUPFAM" id="SSF46785">
    <property type="entry name" value="Winged helix' DNA-binding domain"/>
    <property type="match status" value="1"/>
</dbReference>
<protein>
    <submittedName>
        <fullName evidence="3">Replication initiation protein RepC</fullName>
    </submittedName>
</protein>
<feature type="domain" description="Plasmid replication protein C N-terminal" evidence="1">
    <location>
        <begin position="13"/>
        <end position="185"/>
    </location>
</feature>
<dbReference type="EMBL" id="LGSZ01000004">
    <property type="protein sequence ID" value="KPH83185.1"/>
    <property type="molecule type" value="Genomic_DNA"/>
</dbReference>
<evidence type="ECO:0000259" key="1">
    <source>
        <dbReference type="Pfam" id="PF03428"/>
    </source>
</evidence>
<sequence>MEPRLSTTPFGRRSLTLAHVASQASAKTRPPEKAVHKWNIFRAICTAKNVLGVPERALAVLDALLSFHPETVLTGDGLIVFPSNHQLGLRAHGMPMATLRRHLAALVDAGLIVRRDSPNGKRYARKGRGGEIEFAFGFDLAPLVVRAEEFEALAEEVEAEARALRLVKERITICRRDIVKMIATGLEENVPTQQAGRGPAGWAEIHELYRGIMARIPRSPTRLALEPIAKELSLLADEILNLLEMHIKTQNMSGNESQIERHIQNSNPDSLSDLEPGFPESRGGGLEILPEPKRMPEGAFPLGMVLDACPDLLDYSRGGISNWRDFLATAAVVRPMLGISPSAWNEATGIMGEVQASIVVAAILQRGEAISSAGGYLRGLTRRAEAGEFSLGPMLMALIGSRKRDKKRA</sequence>
<dbReference type="InterPro" id="IPR047611">
    <property type="entry name" value="RepABC_RepC"/>
</dbReference>
<dbReference type="InterPro" id="IPR036390">
    <property type="entry name" value="WH_DNA-bd_sf"/>
</dbReference>
<organism evidence="3 4">
    <name type="scientific">Bosea vaviloviae</name>
    <dbReference type="NCBI Taxonomy" id="1526658"/>
    <lineage>
        <taxon>Bacteria</taxon>
        <taxon>Pseudomonadati</taxon>
        <taxon>Pseudomonadota</taxon>
        <taxon>Alphaproteobacteria</taxon>
        <taxon>Hyphomicrobiales</taxon>
        <taxon>Boseaceae</taxon>
        <taxon>Bosea</taxon>
    </lineage>
</organism>
<evidence type="ECO:0000313" key="3">
    <source>
        <dbReference type="EMBL" id="KPH83185.1"/>
    </source>
</evidence>
<reference evidence="3 4" key="1">
    <citation type="submission" date="2015-07" db="EMBL/GenBank/DDBJ databases">
        <title>Whole genome sequencing of Bosea vaviloviae isolated from cave pool.</title>
        <authorList>
            <person name="Tan N.E.H."/>
            <person name="Lee Y.P."/>
            <person name="Gan H.M."/>
            <person name="Barton H."/>
            <person name="Savka M.A."/>
        </authorList>
    </citation>
    <scope>NUCLEOTIDE SEQUENCE [LARGE SCALE GENOMIC DNA]</scope>
    <source>
        <strain evidence="3 4">SD260</strain>
    </source>
</reference>
<dbReference type="Proteomes" id="UP000037822">
    <property type="component" value="Unassembled WGS sequence"/>
</dbReference>
<dbReference type="AlphaFoldDB" id="A0A0N1FLC8"/>
<evidence type="ECO:0000259" key="2">
    <source>
        <dbReference type="Pfam" id="PF11800"/>
    </source>
</evidence>
<dbReference type="InterPro" id="IPR005090">
    <property type="entry name" value="RepC_N"/>
</dbReference>
<dbReference type="Pfam" id="PF03428">
    <property type="entry name" value="RP-C"/>
    <property type="match status" value="1"/>
</dbReference>
<keyword evidence="4" id="KW-1185">Reference proteome</keyword>
<name>A0A0N1FLC8_9HYPH</name>
<dbReference type="InterPro" id="IPR021760">
    <property type="entry name" value="RepC_C"/>
</dbReference>
<evidence type="ECO:0000313" key="4">
    <source>
        <dbReference type="Proteomes" id="UP000037822"/>
    </source>
</evidence>
<comment type="caution">
    <text evidence="3">The sequence shown here is derived from an EMBL/GenBank/DDBJ whole genome shotgun (WGS) entry which is preliminary data.</text>
</comment>
<gene>
    <name evidence="3" type="ORF">AE618_00160</name>
</gene>
<dbReference type="RefSeq" id="WP_054207043.1">
    <property type="nucleotide sequence ID" value="NZ_LGSZ01000004.1"/>
</dbReference>
<proteinExistence type="predicted"/>
<dbReference type="NCBIfam" id="NF010396">
    <property type="entry name" value="PRK13824.1"/>
    <property type="match status" value="1"/>
</dbReference>
<dbReference type="NCBIfam" id="NF040974">
    <property type="entry name" value="RepABC_RepC"/>
    <property type="match status" value="1"/>
</dbReference>
<accession>A0A0N1FLC8</accession>